<dbReference type="SUPFAM" id="SSF56112">
    <property type="entry name" value="Protein kinase-like (PK-like)"/>
    <property type="match status" value="1"/>
</dbReference>
<gene>
    <name evidence="13" type="ORF">PXEA_LOCUS13704</name>
</gene>
<evidence type="ECO:0000256" key="4">
    <source>
        <dbReference type="ARBA" id="ARBA00022679"/>
    </source>
</evidence>
<evidence type="ECO:0000256" key="7">
    <source>
        <dbReference type="ARBA" id="ARBA00022840"/>
    </source>
</evidence>
<evidence type="ECO:0000259" key="12">
    <source>
        <dbReference type="PROSITE" id="PS50011"/>
    </source>
</evidence>
<evidence type="ECO:0000256" key="2">
    <source>
        <dbReference type="ARBA" id="ARBA00022527"/>
    </source>
</evidence>
<dbReference type="EMBL" id="CAAALY010045578">
    <property type="protein sequence ID" value="VEL20264.1"/>
    <property type="molecule type" value="Genomic_DNA"/>
</dbReference>
<comment type="catalytic activity">
    <reaction evidence="10">
        <text>L-seryl-[protein] + ATP = O-phospho-L-seryl-[protein] + ADP + H(+)</text>
        <dbReference type="Rhea" id="RHEA:17989"/>
        <dbReference type="Rhea" id="RHEA-COMP:9863"/>
        <dbReference type="Rhea" id="RHEA-COMP:11604"/>
        <dbReference type="ChEBI" id="CHEBI:15378"/>
        <dbReference type="ChEBI" id="CHEBI:29999"/>
        <dbReference type="ChEBI" id="CHEBI:30616"/>
        <dbReference type="ChEBI" id="CHEBI:83421"/>
        <dbReference type="ChEBI" id="CHEBI:456216"/>
        <dbReference type="EC" id="2.7.11.22"/>
    </reaction>
</comment>
<evidence type="ECO:0000256" key="3">
    <source>
        <dbReference type="ARBA" id="ARBA00022553"/>
    </source>
</evidence>
<reference evidence="13" key="1">
    <citation type="submission" date="2018-11" db="EMBL/GenBank/DDBJ databases">
        <authorList>
            <consortium name="Pathogen Informatics"/>
        </authorList>
    </citation>
    <scope>NUCLEOTIDE SEQUENCE</scope>
</reference>
<keyword evidence="7" id="KW-0067">ATP-binding</keyword>
<evidence type="ECO:0000256" key="1">
    <source>
        <dbReference type="ARBA" id="ARBA00004123"/>
    </source>
</evidence>
<dbReference type="AlphaFoldDB" id="A0A3S5CGW4"/>
<proteinExistence type="predicted"/>
<dbReference type="GO" id="GO:0007095">
    <property type="term" value="P:mitotic G2 DNA damage checkpoint signaling"/>
    <property type="evidence" value="ECO:0007669"/>
    <property type="project" value="TreeGrafter"/>
</dbReference>
<dbReference type="Gene3D" id="1.10.510.10">
    <property type="entry name" value="Transferase(Phosphotransferase) domain 1"/>
    <property type="match status" value="1"/>
</dbReference>
<feature type="domain" description="Protein kinase" evidence="12">
    <location>
        <begin position="1"/>
        <end position="125"/>
    </location>
</feature>
<dbReference type="GO" id="GO:0005634">
    <property type="term" value="C:nucleus"/>
    <property type="evidence" value="ECO:0007669"/>
    <property type="project" value="UniProtKB-SubCell"/>
</dbReference>
<evidence type="ECO:0000256" key="9">
    <source>
        <dbReference type="ARBA" id="ARBA00047811"/>
    </source>
</evidence>
<dbReference type="InterPro" id="IPR050108">
    <property type="entry name" value="CDK"/>
</dbReference>
<dbReference type="InterPro" id="IPR011009">
    <property type="entry name" value="Kinase-like_dom_sf"/>
</dbReference>
<keyword evidence="8" id="KW-0539">Nucleus</keyword>
<evidence type="ECO:0000256" key="11">
    <source>
        <dbReference type="ARBA" id="ARBA00049280"/>
    </source>
</evidence>
<dbReference type="GO" id="GO:0000086">
    <property type="term" value="P:G2/M transition of mitotic cell cycle"/>
    <property type="evidence" value="ECO:0007669"/>
    <property type="project" value="TreeGrafter"/>
</dbReference>
<dbReference type="InterPro" id="IPR000719">
    <property type="entry name" value="Prot_kinase_dom"/>
</dbReference>
<dbReference type="Proteomes" id="UP000784294">
    <property type="component" value="Unassembled WGS sequence"/>
</dbReference>
<dbReference type="PROSITE" id="PS50011">
    <property type="entry name" value="PROTEIN_KINASE_DOM"/>
    <property type="match status" value="1"/>
</dbReference>
<protein>
    <recommendedName>
        <fullName evidence="12">Protein kinase domain-containing protein</fullName>
    </recommendedName>
</protein>
<evidence type="ECO:0000256" key="8">
    <source>
        <dbReference type="ARBA" id="ARBA00023242"/>
    </source>
</evidence>
<keyword evidence="2" id="KW-0723">Serine/threonine-protein kinase</keyword>
<dbReference type="GO" id="GO:0004693">
    <property type="term" value="F:cyclin-dependent protein serine/threonine kinase activity"/>
    <property type="evidence" value="ECO:0007669"/>
    <property type="project" value="UniProtKB-EC"/>
</dbReference>
<keyword evidence="4" id="KW-0808">Transferase</keyword>
<keyword evidence="14" id="KW-1185">Reference proteome</keyword>
<sequence length="267" mass="29074">MWYRSPEILLGAQRYSCGVDIWSMGCIFSEVATKEALFRGDSEIDQLFRIFRCLGTPTEETWKGVSQLPEYKKKSFPAWKRAKLSEQENIANAFDKDGIDLLQSMLVYEPARRINARDALLHPYFSDLDKSIVPAAGEEYVGLPLHQLPNEVARLFIEKANETLQIGSALTHRAGVGGDENLPIRQSLAGTGPGKLGQSTSKLSIDEKTLTAGANALPTALARTQPGHPLLLAIDQVALPTSLAGDASAMATSRPLCESSEVNMSIS</sequence>
<keyword evidence="3" id="KW-0597">Phosphoprotein</keyword>
<comment type="caution">
    <text evidence="13">The sequence shown here is derived from an EMBL/GenBank/DDBJ whole genome shotgun (WGS) entry which is preliminary data.</text>
</comment>
<dbReference type="GO" id="GO:0005524">
    <property type="term" value="F:ATP binding"/>
    <property type="evidence" value="ECO:0007669"/>
    <property type="project" value="UniProtKB-KW"/>
</dbReference>
<evidence type="ECO:0000256" key="10">
    <source>
        <dbReference type="ARBA" id="ARBA00048367"/>
    </source>
</evidence>
<dbReference type="Pfam" id="PF00069">
    <property type="entry name" value="Pkinase"/>
    <property type="match status" value="1"/>
</dbReference>
<dbReference type="GO" id="GO:0008353">
    <property type="term" value="F:RNA polymerase II CTD heptapeptide repeat kinase activity"/>
    <property type="evidence" value="ECO:0007669"/>
    <property type="project" value="UniProtKB-EC"/>
</dbReference>
<comment type="catalytic activity">
    <reaction evidence="9">
        <text>L-threonyl-[protein] + ATP = O-phospho-L-threonyl-[protein] + ADP + H(+)</text>
        <dbReference type="Rhea" id="RHEA:46608"/>
        <dbReference type="Rhea" id="RHEA-COMP:11060"/>
        <dbReference type="Rhea" id="RHEA-COMP:11605"/>
        <dbReference type="ChEBI" id="CHEBI:15378"/>
        <dbReference type="ChEBI" id="CHEBI:30013"/>
        <dbReference type="ChEBI" id="CHEBI:30616"/>
        <dbReference type="ChEBI" id="CHEBI:61977"/>
        <dbReference type="ChEBI" id="CHEBI:456216"/>
        <dbReference type="EC" id="2.7.11.22"/>
    </reaction>
</comment>
<dbReference type="OrthoDB" id="1732493at2759"/>
<dbReference type="PANTHER" id="PTHR24056">
    <property type="entry name" value="CELL DIVISION PROTEIN KINASE"/>
    <property type="match status" value="1"/>
</dbReference>
<keyword evidence="6" id="KW-0418">Kinase</keyword>
<dbReference type="PANTHER" id="PTHR24056:SF334">
    <property type="entry name" value="CYCLIN-DEPENDENT KINASE 1"/>
    <property type="match status" value="1"/>
</dbReference>
<evidence type="ECO:0000313" key="14">
    <source>
        <dbReference type="Proteomes" id="UP000784294"/>
    </source>
</evidence>
<comment type="subcellular location">
    <subcellularLocation>
        <location evidence="1">Nucleus</location>
    </subcellularLocation>
</comment>
<comment type="catalytic activity">
    <reaction evidence="11">
        <text>[DNA-directed RNA polymerase] + ATP = phospho-[DNA-directed RNA polymerase] + ADP + H(+)</text>
        <dbReference type="Rhea" id="RHEA:10216"/>
        <dbReference type="Rhea" id="RHEA-COMP:11321"/>
        <dbReference type="Rhea" id="RHEA-COMP:11322"/>
        <dbReference type="ChEBI" id="CHEBI:15378"/>
        <dbReference type="ChEBI" id="CHEBI:30616"/>
        <dbReference type="ChEBI" id="CHEBI:43176"/>
        <dbReference type="ChEBI" id="CHEBI:68546"/>
        <dbReference type="ChEBI" id="CHEBI:456216"/>
        <dbReference type="EC" id="2.7.11.23"/>
    </reaction>
</comment>
<evidence type="ECO:0000256" key="5">
    <source>
        <dbReference type="ARBA" id="ARBA00022741"/>
    </source>
</evidence>
<keyword evidence="5" id="KW-0547">Nucleotide-binding</keyword>
<accession>A0A3S5CGW4</accession>
<evidence type="ECO:0000313" key="13">
    <source>
        <dbReference type="EMBL" id="VEL20264.1"/>
    </source>
</evidence>
<name>A0A3S5CGW4_9PLAT</name>
<organism evidence="13 14">
    <name type="scientific">Protopolystoma xenopodis</name>
    <dbReference type="NCBI Taxonomy" id="117903"/>
    <lineage>
        <taxon>Eukaryota</taxon>
        <taxon>Metazoa</taxon>
        <taxon>Spiralia</taxon>
        <taxon>Lophotrochozoa</taxon>
        <taxon>Platyhelminthes</taxon>
        <taxon>Monogenea</taxon>
        <taxon>Polyopisthocotylea</taxon>
        <taxon>Polystomatidea</taxon>
        <taxon>Polystomatidae</taxon>
        <taxon>Protopolystoma</taxon>
    </lineage>
</organism>
<evidence type="ECO:0000256" key="6">
    <source>
        <dbReference type="ARBA" id="ARBA00022777"/>
    </source>
</evidence>